<feature type="domain" description="EfeO-type cupredoxin-like" evidence="2">
    <location>
        <begin position="7"/>
        <end position="102"/>
    </location>
</feature>
<evidence type="ECO:0000256" key="1">
    <source>
        <dbReference type="SAM" id="SignalP"/>
    </source>
</evidence>
<dbReference type="InterPro" id="IPR052721">
    <property type="entry name" value="ET_Amicyanin"/>
</dbReference>
<name>A0A369TG99_9PROT</name>
<evidence type="ECO:0000313" key="4">
    <source>
        <dbReference type="Proteomes" id="UP000253941"/>
    </source>
</evidence>
<protein>
    <recommendedName>
        <fullName evidence="2">EfeO-type cupredoxin-like domain-containing protein</fullName>
    </recommendedName>
</protein>
<dbReference type="PANTHER" id="PTHR36507">
    <property type="entry name" value="BLL1555 PROTEIN"/>
    <property type="match status" value="1"/>
</dbReference>
<accession>A0A369TG99</accession>
<evidence type="ECO:0000313" key="3">
    <source>
        <dbReference type="EMBL" id="RDD63147.1"/>
    </source>
</evidence>
<feature type="chain" id="PRO_5016614080" description="EfeO-type cupredoxin-like domain-containing protein" evidence="1">
    <location>
        <begin position="18"/>
        <end position="120"/>
    </location>
</feature>
<dbReference type="AlphaFoldDB" id="A0A369TG99"/>
<gene>
    <name evidence="3" type="ORF">DRB17_05115</name>
</gene>
<dbReference type="SUPFAM" id="SSF49503">
    <property type="entry name" value="Cupredoxins"/>
    <property type="match status" value="1"/>
</dbReference>
<reference evidence="3 4" key="1">
    <citation type="submission" date="2018-07" db="EMBL/GenBank/DDBJ databases">
        <title>Venubactetium sediminum gen. nov., sp. nov., isolated from a marine solar saltern.</title>
        <authorList>
            <person name="Wang S."/>
        </authorList>
    </citation>
    <scope>NUCLEOTIDE SEQUENCE [LARGE SCALE GENOMIC DNA]</scope>
    <source>
        <strain evidence="3 4">WD2A32</strain>
    </source>
</reference>
<dbReference type="PROSITE" id="PS51257">
    <property type="entry name" value="PROKAR_LIPOPROTEIN"/>
    <property type="match status" value="1"/>
</dbReference>
<dbReference type="Gene3D" id="2.60.40.420">
    <property type="entry name" value="Cupredoxins - blue copper proteins"/>
    <property type="match status" value="1"/>
</dbReference>
<organism evidence="3 4">
    <name type="scientific">Ferruginivarius sediminum</name>
    <dbReference type="NCBI Taxonomy" id="2661937"/>
    <lineage>
        <taxon>Bacteria</taxon>
        <taxon>Pseudomonadati</taxon>
        <taxon>Pseudomonadota</taxon>
        <taxon>Alphaproteobacteria</taxon>
        <taxon>Rhodospirillales</taxon>
        <taxon>Rhodospirillaceae</taxon>
        <taxon>Ferruginivarius</taxon>
    </lineage>
</organism>
<keyword evidence="4" id="KW-1185">Reference proteome</keyword>
<dbReference type="RefSeq" id="WP_114581098.1">
    <property type="nucleotide sequence ID" value="NZ_QPMH01000003.1"/>
</dbReference>
<dbReference type="InterPro" id="IPR028096">
    <property type="entry name" value="EfeO_Cupredoxin"/>
</dbReference>
<dbReference type="PANTHER" id="PTHR36507:SF1">
    <property type="entry name" value="BLL1555 PROTEIN"/>
    <property type="match status" value="1"/>
</dbReference>
<sequence length="120" mass="12743">MIRPAACLALIAVLAVAACDGSDDAGPPKVSQKGKAFHPDSLDIAAGQTVVLHNDDTRTHNIRVFHPAMDFNSGSQKPGEDMRLTFEDAGTYFVTCGIHPRMELKVEVAPPDGKGADEAE</sequence>
<keyword evidence="1" id="KW-0732">Signal</keyword>
<dbReference type="EMBL" id="QPMH01000003">
    <property type="protein sequence ID" value="RDD63147.1"/>
    <property type="molecule type" value="Genomic_DNA"/>
</dbReference>
<dbReference type="Proteomes" id="UP000253941">
    <property type="component" value="Unassembled WGS sequence"/>
</dbReference>
<feature type="signal peptide" evidence="1">
    <location>
        <begin position="1"/>
        <end position="17"/>
    </location>
</feature>
<evidence type="ECO:0000259" key="2">
    <source>
        <dbReference type="Pfam" id="PF13473"/>
    </source>
</evidence>
<proteinExistence type="predicted"/>
<dbReference type="Pfam" id="PF13473">
    <property type="entry name" value="Cupredoxin_1"/>
    <property type="match status" value="1"/>
</dbReference>
<comment type="caution">
    <text evidence="3">The sequence shown here is derived from an EMBL/GenBank/DDBJ whole genome shotgun (WGS) entry which is preliminary data.</text>
</comment>
<dbReference type="InterPro" id="IPR008972">
    <property type="entry name" value="Cupredoxin"/>
</dbReference>